<sequence>MSAPDPTAPVSATEFQTRAGLYIERSAKAPVFITKHRRVARVLIDIAEYERLKARDTREAHRTEALPDAWAEALSEADYGPADPALEALTD</sequence>
<dbReference type="STRING" id="871741.SAMN05192570_1249"/>
<dbReference type="SUPFAM" id="SSF143120">
    <property type="entry name" value="YefM-like"/>
    <property type="match status" value="1"/>
</dbReference>
<name>A0A1I6PSV4_9CAUL</name>
<dbReference type="RefSeq" id="WP_092307896.1">
    <property type="nucleotide sequence ID" value="NZ_FOZV01000002.1"/>
</dbReference>
<evidence type="ECO:0000256" key="2">
    <source>
        <dbReference type="RuleBase" id="RU362080"/>
    </source>
</evidence>
<evidence type="ECO:0000313" key="4">
    <source>
        <dbReference type="Proteomes" id="UP000198788"/>
    </source>
</evidence>
<dbReference type="Gene3D" id="3.40.1620.10">
    <property type="entry name" value="YefM-like domain"/>
    <property type="match status" value="1"/>
</dbReference>
<dbReference type="NCBIfam" id="TIGR01552">
    <property type="entry name" value="phd_fam"/>
    <property type="match status" value="1"/>
</dbReference>
<evidence type="ECO:0000313" key="3">
    <source>
        <dbReference type="EMBL" id="SFS43292.1"/>
    </source>
</evidence>
<dbReference type="OrthoDB" id="165038at2"/>
<dbReference type="InterPro" id="IPR006442">
    <property type="entry name" value="Antitoxin_Phd/YefM"/>
</dbReference>
<reference evidence="4" key="1">
    <citation type="submission" date="2016-10" db="EMBL/GenBank/DDBJ databases">
        <authorList>
            <person name="Varghese N."/>
            <person name="Submissions S."/>
        </authorList>
    </citation>
    <scope>NUCLEOTIDE SEQUENCE [LARGE SCALE GENOMIC DNA]</scope>
    <source>
        <strain evidence="4">CGMCC 1.10683</strain>
    </source>
</reference>
<dbReference type="InterPro" id="IPR036165">
    <property type="entry name" value="YefM-like_sf"/>
</dbReference>
<comment type="similarity">
    <text evidence="1 2">Belongs to the phD/YefM antitoxin family.</text>
</comment>
<accession>A0A1I6PSV4</accession>
<dbReference type="Pfam" id="PF02604">
    <property type="entry name" value="PhdYeFM_antitox"/>
    <property type="match status" value="1"/>
</dbReference>
<gene>
    <name evidence="3" type="ORF">SAMN05192570_1249</name>
</gene>
<organism evidence="3 4">
    <name type="scientific">Brevundimonas viscosa</name>
    <dbReference type="NCBI Taxonomy" id="871741"/>
    <lineage>
        <taxon>Bacteria</taxon>
        <taxon>Pseudomonadati</taxon>
        <taxon>Pseudomonadota</taxon>
        <taxon>Alphaproteobacteria</taxon>
        <taxon>Caulobacterales</taxon>
        <taxon>Caulobacteraceae</taxon>
        <taxon>Brevundimonas</taxon>
    </lineage>
</organism>
<dbReference type="AlphaFoldDB" id="A0A1I6PSV4"/>
<dbReference type="Proteomes" id="UP000198788">
    <property type="component" value="Unassembled WGS sequence"/>
</dbReference>
<evidence type="ECO:0000256" key="1">
    <source>
        <dbReference type="ARBA" id="ARBA00009981"/>
    </source>
</evidence>
<dbReference type="EMBL" id="FOZV01000002">
    <property type="protein sequence ID" value="SFS43292.1"/>
    <property type="molecule type" value="Genomic_DNA"/>
</dbReference>
<comment type="function">
    <text evidence="2">Antitoxin component of a type II toxin-antitoxin (TA) system.</text>
</comment>
<protein>
    <recommendedName>
        <fullName evidence="2">Antitoxin</fullName>
    </recommendedName>
</protein>
<proteinExistence type="inferred from homology"/>
<keyword evidence="4" id="KW-1185">Reference proteome</keyword>